<reference evidence="4" key="1">
    <citation type="journal article" date="2014" name="Front. Microbiol.">
        <title>High frequency of phylogenetically diverse reductive dehalogenase-homologous genes in deep subseafloor sedimentary metagenomes.</title>
        <authorList>
            <person name="Kawai M."/>
            <person name="Futagami T."/>
            <person name="Toyoda A."/>
            <person name="Takaki Y."/>
            <person name="Nishi S."/>
            <person name="Hori S."/>
            <person name="Arai W."/>
            <person name="Tsubouchi T."/>
            <person name="Morono Y."/>
            <person name="Uchiyama I."/>
            <person name="Ito T."/>
            <person name="Fujiyama A."/>
            <person name="Inagaki F."/>
            <person name="Takami H."/>
        </authorList>
    </citation>
    <scope>NUCLEOTIDE SEQUENCE</scope>
    <source>
        <strain evidence="4">Expedition CK06-06</strain>
    </source>
</reference>
<evidence type="ECO:0000313" key="4">
    <source>
        <dbReference type="EMBL" id="GAG72908.1"/>
    </source>
</evidence>
<dbReference type="PROSITE" id="PS51450">
    <property type="entry name" value="LRR"/>
    <property type="match status" value="1"/>
</dbReference>
<sequence>MVKFEAKILNNKKTNQKSINIPSYIIKYGHLQYIPERLYHIEITLDVPMKHQIEVIDEMKETYFSEDGNIKNLKKIEIPRSESLKYNFEIDGFALGEDPRSEYLKNNFESVRNKLKEEINADTRNAKFENYHGDSIVKEDYDILIEFEKELGIIPKIVPKLSDFRFFKFGYITIENRVVELYIYNKKLSNMPKSIGQLKFIQRLDLRRNNISIIPDSIGQLNYLKKLFLDENQIETLPESIGNLTNLTGLFLYKNKLVSLPETIGNLKSLIELDLSNNKIAKLPETFENLPIIHNFNFINNELSTESE</sequence>
<protein>
    <recommendedName>
        <fullName evidence="3">Disease resistance R13L4/SHOC-2-like LRR domain-containing protein</fullName>
    </recommendedName>
</protein>
<feature type="domain" description="Disease resistance R13L4/SHOC-2-like LRR" evidence="3">
    <location>
        <begin position="181"/>
        <end position="250"/>
    </location>
</feature>
<dbReference type="Gene3D" id="3.80.10.10">
    <property type="entry name" value="Ribonuclease Inhibitor"/>
    <property type="match status" value="1"/>
</dbReference>
<evidence type="ECO:0000256" key="1">
    <source>
        <dbReference type="ARBA" id="ARBA00022614"/>
    </source>
</evidence>
<dbReference type="InterPro" id="IPR032675">
    <property type="entry name" value="LRR_dom_sf"/>
</dbReference>
<dbReference type="GO" id="GO:0005737">
    <property type="term" value="C:cytoplasm"/>
    <property type="evidence" value="ECO:0007669"/>
    <property type="project" value="TreeGrafter"/>
</dbReference>
<gene>
    <name evidence="4" type="ORF">S01H4_05868</name>
</gene>
<dbReference type="PANTHER" id="PTHR48051">
    <property type="match status" value="1"/>
</dbReference>
<accession>X1AK70</accession>
<dbReference type="SMART" id="SM00369">
    <property type="entry name" value="LRR_TYP"/>
    <property type="match status" value="4"/>
</dbReference>
<comment type="caution">
    <text evidence="4">The sequence shown here is derived from an EMBL/GenBank/DDBJ whole genome shotgun (WGS) entry which is preliminary data.</text>
</comment>
<dbReference type="InterPro" id="IPR050216">
    <property type="entry name" value="LRR_domain-containing"/>
</dbReference>
<organism evidence="4">
    <name type="scientific">marine sediment metagenome</name>
    <dbReference type="NCBI Taxonomy" id="412755"/>
    <lineage>
        <taxon>unclassified sequences</taxon>
        <taxon>metagenomes</taxon>
        <taxon>ecological metagenomes</taxon>
    </lineage>
</organism>
<dbReference type="EMBL" id="BART01001744">
    <property type="protein sequence ID" value="GAG72908.1"/>
    <property type="molecule type" value="Genomic_DNA"/>
</dbReference>
<name>X1AK70_9ZZZZ</name>
<keyword evidence="2" id="KW-0677">Repeat</keyword>
<dbReference type="SUPFAM" id="SSF52058">
    <property type="entry name" value="L domain-like"/>
    <property type="match status" value="1"/>
</dbReference>
<evidence type="ECO:0000256" key="2">
    <source>
        <dbReference type="ARBA" id="ARBA00022737"/>
    </source>
</evidence>
<feature type="non-terminal residue" evidence="4">
    <location>
        <position position="308"/>
    </location>
</feature>
<evidence type="ECO:0000259" key="3">
    <source>
        <dbReference type="Pfam" id="PF23598"/>
    </source>
</evidence>
<dbReference type="PANTHER" id="PTHR48051:SF1">
    <property type="entry name" value="RAS SUPPRESSOR PROTEIN 1"/>
    <property type="match status" value="1"/>
</dbReference>
<dbReference type="InterPro" id="IPR003591">
    <property type="entry name" value="Leu-rich_rpt_typical-subtyp"/>
</dbReference>
<dbReference type="AlphaFoldDB" id="X1AK70"/>
<dbReference type="Pfam" id="PF00560">
    <property type="entry name" value="LRR_1"/>
    <property type="match status" value="1"/>
</dbReference>
<proteinExistence type="predicted"/>
<dbReference type="InterPro" id="IPR001611">
    <property type="entry name" value="Leu-rich_rpt"/>
</dbReference>
<dbReference type="Pfam" id="PF23598">
    <property type="entry name" value="LRR_14"/>
    <property type="match status" value="1"/>
</dbReference>
<keyword evidence="1" id="KW-0433">Leucine-rich repeat</keyword>
<dbReference type="InterPro" id="IPR055414">
    <property type="entry name" value="LRR_R13L4/SHOC2-like"/>
</dbReference>
<dbReference type="SMART" id="SM00364">
    <property type="entry name" value="LRR_BAC"/>
    <property type="match status" value="4"/>
</dbReference>